<gene>
    <name evidence="3" type="ORF">LTR36_001165</name>
</gene>
<feature type="transmembrane region" description="Helical" evidence="2">
    <location>
        <begin position="15"/>
        <end position="39"/>
    </location>
</feature>
<proteinExistence type="predicted"/>
<keyword evidence="2" id="KW-0812">Transmembrane</keyword>
<name>A0AAV9J2W6_9PEZI</name>
<feature type="compositionally biased region" description="Basic and acidic residues" evidence="1">
    <location>
        <begin position="102"/>
        <end position="111"/>
    </location>
</feature>
<organism evidence="3 4">
    <name type="scientific">Oleoguttula mirabilis</name>
    <dbReference type="NCBI Taxonomy" id="1507867"/>
    <lineage>
        <taxon>Eukaryota</taxon>
        <taxon>Fungi</taxon>
        <taxon>Dikarya</taxon>
        <taxon>Ascomycota</taxon>
        <taxon>Pezizomycotina</taxon>
        <taxon>Dothideomycetes</taxon>
        <taxon>Dothideomycetidae</taxon>
        <taxon>Mycosphaerellales</taxon>
        <taxon>Teratosphaeriaceae</taxon>
        <taxon>Oleoguttula</taxon>
    </lineage>
</organism>
<comment type="caution">
    <text evidence="3">The sequence shown here is derived from an EMBL/GenBank/DDBJ whole genome shotgun (WGS) entry which is preliminary data.</text>
</comment>
<dbReference type="AlphaFoldDB" id="A0AAV9J2W6"/>
<keyword evidence="4" id="KW-1185">Reference proteome</keyword>
<feature type="region of interest" description="Disordered" evidence="1">
    <location>
        <begin position="102"/>
        <end position="122"/>
    </location>
</feature>
<dbReference type="Proteomes" id="UP001324427">
    <property type="component" value="Unassembled WGS sequence"/>
</dbReference>
<protein>
    <submittedName>
        <fullName evidence="3">Uncharacterized protein</fullName>
    </submittedName>
</protein>
<feature type="region of interest" description="Disordered" evidence="1">
    <location>
        <begin position="181"/>
        <end position="200"/>
    </location>
</feature>
<keyword evidence="2" id="KW-0472">Membrane</keyword>
<evidence type="ECO:0000256" key="2">
    <source>
        <dbReference type="SAM" id="Phobius"/>
    </source>
</evidence>
<evidence type="ECO:0000313" key="3">
    <source>
        <dbReference type="EMBL" id="KAK4539189.1"/>
    </source>
</evidence>
<dbReference type="EMBL" id="JAVFHQ010000111">
    <property type="protein sequence ID" value="KAK4539189.1"/>
    <property type="molecule type" value="Genomic_DNA"/>
</dbReference>
<keyword evidence="2" id="KW-1133">Transmembrane helix</keyword>
<feature type="compositionally biased region" description="Polar residues" evidence="1">
    <location>
        <begin position="224"/>
        <end position="245"/>
    </location>
</feature>
<reference evidence="3 4" key="1">
    <citation type="submission" date="2021-11" db="EMBL/GenBank/DDBJ databases">
        <title>Black yeast isolated from Biological Soil Crust.</title>
        <authorList>
            <person name="Kurbessoian T."/>
        </authorList>
    </citation>
    <scope>NUCLEOTIDE SEQUENCE [LARGE SCALE GENOMIC DNA]</scope>
    <source>
        <strain evidence="3 4">CCFEE 5522</strain>
    </source>
</reference>
<evidence type="ECO:0000256" key="1">
    <source>
        <dbReference type="SAM" id="MobiDB-lite"/>
    </source>
</evidence>
<feature type="region of interest" description="Disordered" evidence="1">
    <location>
        <begin position="224"/>
        <end position="246"/>
    </location>
</feature>
<evidence type="ECO:0000313" key="4">
    <source>
        <dbReference type="Proteomes" id="UP001324427"/>
    </source>
</evidence>
<accession>A0AAV9J2W6</accession>
<sequence length="400" mass="44197">MLSLDQILLAFANDWFALAGPFLFVLLLVVCVLVLTVFARRSGNEIHDQVLIPVRSSEQRQYWITRRRQRFVAAYGDYPDMFGEGTLLGEAAKHRRAHAARAKLESSRNHIDGSPAKRKGPYLPVFAPKMSDDDLFKEIGRLEAQSEVSLTTSLERVASQRSLEGRNGSWWKMFDNSTSERRAIGSRRSPGLRQKSRSSLGTLTSLLEATEEDNEMHLMPGHASSAQLATTSSEVDASRAQSERSWSIMGDGEAKEYEMQTLTREPSVIAVSRGGIAGTEPADAQEQLITVVGTRAGTDEELLHPMAVSAFSRTGDGGEEPEASVLKMPPVLEPRTDESTNKEGLLLRHFAGIPGSGEGQELSTKAPGQILRQEGRWGKEELRRTERAFSRPSILGLEYE</sequence>